<dbReference type="InterPro" id="IPR012347">
    <property type="entry name" value="Ferritin-like"/>
</dbReference>
<dbReference type="GO" id="GO:0004322">
    <property type="term" value="F:ferroxidase activity"/>
    <property type="evidence" value="ECO:0007669"/>
    <property type="project" value="TreeGrafter"/>
</dbReference>
<keyword evidence="5" id="KW-1185">Reference proteome</keyword>
<dbReference type="RefSeq" id="WP_015469812.1">
    <property type="nucleotide sequence ID" value="NC_020813.1"/>
</dbReference>
<evidence type="ECO:0000259" key="3">
    <source>
        <dbReference type="PROSITE" id="PS50905"/>
    </source>
</evidence>
<dbReference type="AlphaFoldDB" id="M4V7E9"/>
<dbReference type="HOGENOM" id="CLU_133183_0_0_7"/>
<dbReference type="SUPFAM" id="SSF47240">
    <property type="entry name" value="Ferritin-like"/>
    <property type="match status" value="1"/>
</dbReference>
<dbReference type="Proteomes" id="UP000012040">
    <property type="component" value="Chromosome"/>
</dbReference>
<dbReference type="EMBL" id="CP003537">
    <property type="protein sequence ID" value="AGH95322.1"/>
    <property type="molecule type" value="Genomic_DNA"/>
</dbReference>
<evidence type="ECO:0000256" key="2">
    <source>
        <dbReference type="ARBA" id="ARBA00023004"/>
    </source>
</evidence>
<proteinExistence type="predicted"/>
<dbReference type="GO" id="GO:0005829">
    <property type="term" value="C:cytosol"/>
    <property type="evidence" value="ECO:0007669"/>
    <property type="project" value="TreeGrafter"/>
</dbReference>
<evidence type="ECO:0000313" key="4">
    <source>
        <dbReference type="EMBL" id="AGH95322.1"/>
    </source>
</evidence>
<dbReference type="PANTHER" id="PTHR30295">
    <property type="entry name" value="BACTERIOFERRITIN"/>
    <property type="match status" value="1"/>
</dbReference>
<dbReference type="PATRIC" id="fig|1184267.3.peg.1120"/>
<dbReference type="InterPro" id="IPR009078">
    <property type="entry name" value="Ferritin-like_SF"/>
</dbReference>
<dbReference type="InterPro" id="IPR008331">
    <property type="entry name" value="Ferritin_DPS_dom"/>
</dbReference>
<organism evidence="4 5">
    <name type="scientific">Pseudobdellovibrio exovorus JSS</name>
    <dbReference type="NCBI Taxonomy" id="1184267"/>
    <lineage>
        <taxon>Bacteria</taxon>
        <taxon>Pseudomonadati</taxon>
        <taxon>Bdellovibrionota</taxon>
        <taxon>Bdellovibrionia</taxon>
        <taxon>Bdellovibrionales</taxon>
        <taxon>Pseudobdellovibrionaceae</taxon>
        <taxon>Pseudobdellovibrio</taxon>
    </lineage>
</organism>
<dbReference type="OrthoDB" id="9796683at2"/>
<evidence type="ECO:0000256" key="1">
    <source>
        <dbReference type="ARBA" id="ARBA00022434"/>
    </source>
</evidence>
<dbReference type="PANTHER" id="PTHR30295:SF0">
    <property type="entry name" value="BACTERIOFERRITIN"/>
    <property type="match status" value="1"/>
</dbReference>
<dbReference type="GO" id="GO:0006879">
    <property type="term" value="P:intracellular iron ion homeostasis"/>
    <property type="evidence" value="ECO:0007669"/>
    <property type="project" value="UniProtKB-KW"/>
</dbReference>
<keyword evidence="2" id="KW-0408">Iron</keyword>
<sequence>MDKEKVIECLNELLENELAGVVRYSHYAFMVFGHNRIPICSWLRSQAQESLTHANQIGEHITALGGHPSLKIGSLLESNKHKINDILKESLGHETHQVSVLHKLLKMVEGKSILLEEFAREMIVDEEMHIAEVEKMIKEPK</sequence>
<dbReference type="GO" id="GO:0020037">
    <property type="term" value="F:heme binding"/>
    <property type="evidence" value="ECO:0007669"/>
    <property type="project" value="TreeGrafter"/>
</dbReference>
<keyword evidence="1" id="KW-0409">Iron storage</keyword>
<dbReference type="GO" id="GO:0008199">
    <property type="term" value="F:ferric iron binding"/>
    <property type="evidence" value="ECO:0007669"/>
    <property type="project" value="InterPro"/>
</dbReference>
<reference evidence="4 5" key="1">
    <citation type="journal article" date="2013" name="ISME J.">
        <title>By their genes ye shall know them: genomic signatures of predatory bacteria.</title>
        <authorList>
            <person name="Pasternak Z."/>
            <person name="Pietrokovski S."/>
            <person name="Rotem O."/>
            <person name="Gophna U."/>
            <person name="Lurie-Weinberger M.N."/>
            <person name="Jurkevitch E."/>
        </authorList>
    </citation>
    <scope>NUCLEOTIDE SEQUENCE [LARGE SCALE GENOMIC DNA]</scope>
    <source>
        <strain evidence="4 5">JSS</strain>
    </source>
</reference>
<evidence type="ECO:0000313" key="5">
    <source>
        <dbReference type="Proteomes" id="UP000012040"/>
    </source>
</evidence>
<dbReference type="STRING" id="1184267.A11Q_1106"/>
<feature type="domain" description="Ferritin-like diiron" evidence="3">
    <location>
        <begin position="1"/>
        <end position="141"/>
    </location>
</feature>
<dbReference type="KEGG" id="bex:A11Q_1106"/>
<dbReference type="InterPro" id="IPR009040">
    <property type="entry name" value="Ferritin-like_diiron"/>
</dbReference>
<dbReference type="Gene3D" id="1.20.1260.10">
    <property type="match status" value="1"/>
</dbReference>
<dbReference type="eggNOG" id="COG2193">
    <property type="taxonomic scope" value="Bacteria"/>
</dbReference>
<dbReference type="CDD" id="cd00657">
    <property type="entry name" value="Ferritin_like"/>
    <property type="match status" value="1"/>
</dbReference>
<protein>
    <recommendedName>
        <fullName evidence="3">Ferritin-like diiron domain-containing protein</fullName>
    </recommendedName>
</protein>
<accession>M4V7E9</accession>
<dbReference type="PROSITE" id="PS50905">
    <property type="entry name" value="FERRITIN_LIKE"/>
    <property type="match status" value="1"/>
</dbReference>
<gene>
    <name evidence="4" type="ORF">A11Q_1106</name>
</gene>
<name>M4V7E9_9BACT</name>
<dbReference type="Pfam" id="PF00210">
    <property type="entry name" value="Ferritin"/>
    <property type="match status" value="1"/>
</dbReference>